<organism evidence="1 2">
    <name type="scientific">Phytophthora nicotianae (strain INRA-310)</name>
    <name type="common">Phytophthora parasitica</name>
    <dbReference type="NCBI Taxonomy" id="761204"/>
    <lineage>
        <taxon>Eukaryota</taxon>
        <taxon>Sar</taxon>
        <taxon>Stramenopiles</taxon>
        <taxon>Oomycota</taxon>
        <taxon>Peronosporomycetes</taxon>
        <taxon>Peronosporales</taxon>
        <taxon>Peronosporaceae</taxon>
        <taxon>Phytophthora</taxon>
    </lineage>
</organism>
<dbReference type="Proteomes" id="UP000018817">
    <property type="component" value="Unassembled WGS sequence"/>
</dbReference>
<dbReference type="VEuPathDB" id="FungiDB:PPTG_24830"/>
<reference evidence="1 2" key="2">
    <citation type="submission" date="2013-11" db="EMBL/GenBank/DDBJ databases">
        <title>The Genome Sequence of Phytophthora parasitica INRA-310.</title>
        <authorList>
            <consortium name="The Broad Institute Genomics Platform"/>
            <person name="Russ C."/>
            <person name="Tyler B."/>
            <person name="Panabieres F."/>
            <person name="Shan W."/>
            <person name="Tripathy S."/>
            <person name="Grunwald N."/>
            <person name="Machado M."/>
            <person name="Johnson C.S."/>
            <person name="Arredondo F."/>
            <person name="Hong C."/>
            <person name="Coffey M."/>
            <person name="Young S.K."/>
            <person name="Zeng Q."/>
            <person name="Gargeya S."/>
            <person name="Fitzgerald M."/>
            <person name="Abouelleil A."/>
            <person name="Alvarado L."/>
            <person name="Chapman S.B."/>
            <person name="Gainer-Dewar J."/>
            <person name="Goldberg J."/>
            <person name="Griggs A."/>
            <person name="Gujja S."/>
            <person name="Hansen M."/>
            <person name="Howarth C."/>
            <person name="Imamovic A."/>
            <person name="Ireland A."/>
            <person name="Larimer J."/>
            <person name="McCowan C."/>
            <person name="Murphy C."/>
            <person name="Pearson M."/>
            <person name="Poon T.W."/>
            <person name="Priest M."/>
            <person name="Roberts A."/>
            <person name="Saif S."/>
            <person name="Shea T."/>
            <person name="Sykes S."/>
            <person name="Wortman J."/>
            <person name="Nusbaum C."/>
            <person name="Birren B."/>
        </authorList>
    </citation>
    <scope>NUCLEOTIDE SEQUENCE [LARGE SCALE GENOMIC DNA]</scope>
    <source>
        <strain evidence="1 2">INRA-310</strain>
    </source>
</reference>
<dbReference type="RefSeq" id="XP_008916924.1">
    <property type="nucleotide sequence ID" value="XM_008918676.1"/>
</dbReference>
<accession>W2PC56</accession>
<dbReference type="EMBL" id="KI669821">
    <property type="protein sequence ID" value="ETM97778.1"/>
    <property type="molecule type" value="Genomic_DNA"/>
</dbReference>
<reference evidence="2" key="1">
    <citation type="submission" date="2011-12" db="EMBL/GenBank/DDBJ databases">
        <authorList>
            <consortium name="The Broad Institute Genome Sequencing Platform"/>
            <person name="Russ C."/>
            <person name="Tyler B."/>
            <person name="Panabieres F."/>
            <person name="Shan W."/>
            <person name="Tripathy S."/>
            <person name="Grunwald N."/>
            <person name="Machado M."/>
            <person name="Young S.K."/>
            <person name="Zeng Q."/>
            <person name="Gargeya S."/>
            <person name="Fitzgerald M."/>
            <person name="Haas B."/>
            <person name="Abouelleil A."/>
            <person name="Alvarado L."/>
            <person name="Arachchi H.M."/>
            <person name="Berlin A."/>
            <person name="Chapman S.B."/>
            <person name="Gearin G."/>
            <person name="Goldberg J."/>
            <person name="Griggs A."/>
            <person name="Gujja S."/>
            <person name="Hansen M."/>
            <person name="Heiman D."/>
            <person name="Howarth C."/>
            <person name="Larimer J."/>
            <person name="Lui A."/>
            <person name="MacDonald P.J.P."/>
            <person name="McCowen C."/>
            <person name="Montmayeur A."/>
            <person name="Murphy C."/>
            <person name="Neiman D."/>
            <person name="Pearson M."/>
            <person name="Priest M."/>
            <person name="Roberts A."/>
            <person name="Saif S."/>
            <person name="Shea T."/>
            <person name="Sisk P."/>
            <person name="Stolte C."/>
            <person name="Sykes S."/>
            <person name="Wortman J."/>
            <person name="Nusbaum C."/>
            <person name="Birren B."/>
        </authorList>
    </citation>
    <scope>NUCLEOTIDE SEQUENCE [LARGE SCALE GENOMIC DNA]</scope>
    <source>
        <strain evidence="2">INRA-310</strain>
    </source>
</reference>
<gene>
    <name evidence="1" type="ORF">PPTG_24830</name>
</gene>
<dbReference type="GeneID" id="20193429"/>
<evidence type="ECO:0000313" key="2">
    <source>
        <dbReference type="Proteomes" id="UP000018817"/>
    </source>
</evidence>
<proteinExistence type="predicted"/>
<evidence type="ECO:0000313" key="1">
    <source>
        <dbReference type="EMBL" id="ETM97778.1"/>
    </source>
</evidence>
<sequence length="121" mass="13784">MPASARQFSDAWTSAWSSKPLACGYLDDWELGLKQPQPILRQWQLPTILYYLDQMELESSLQMNPRSYHRHFHGDYAWSAALNLLSSLGQGFSRGERIFLIACLFLELQGSEEGALVKAEC</sequence>
<name>W2PC56_PHYN3</name>
<dbReference type="AlphaFoldDB" id="W2PC56"/>
<protein>
    <submittedName>
        <fullName evidence="1">Uncharacterized protein</fullName>
    </submittedName>
</protein>